<gene>
    <name evidence="2" type="ORF">LTR69_002550</name>
</gene>
<sequence>MPPNRVQGKRKASVLEVPPAGEDPAERKRALNVLAQRRYRQRQREHVKRLEAKVTHVEVDASEPQTVTLSRRDVQDATPTTRTSFPVPEVLPLELLFEPTPHDGGPFVGNSHRSSAEYSSVPHQDTRVDVAHPGQHLFEDDPFAAFDETEMAPLSAVEWDSDFFLPSLDSTSTLARSQSSQSGSSTLLPSSIWSGDSPVSAPAVGHIKSVSHTSRRQQNAGDGCSFADEALLDMPQLALLRGCMSIARRMNIEDIMWSLDSTSPFTGSGSPTQFTHLPTNLRPTVTQMTVPHHPAIDLLPWPSARDKMIMVLSQPPEIRPPRAASPMALVDFIYDLEDDAEGVRIAGDDPYSSQNWEVGEKLFKSWWWLLDRDIIRRSNELRTLRGAPMLGCGSILGEVG</sequence>
<dbReference type="Gene3D" id="1.20.5.170">
    <property type="match status" value="1"/>
</dbReference>
<keyword evidence="3" id="KW-1185">Reference proteome</keyword>
<dbReference type="EMBL" id="JAVRRF010000004">
    <property type="protein sequence ID" value="KAK5066032.1"/>
    <property type="molecule type" value="Genomic_DNA"/>
</dbReference>
<dbReference type="PANTHER" id="PTHR38116">
    <property type="entry name" value="CHROMOSOME 7, WHOLE GENOME SHOTGUN SEQUENCE"/>
    <property type="match status" value="1"/>
</dbReference>
<organism evidence="2 3">
    <name type="scientific">Exophiala sideris</name>
    <dbReference type="NCBI Taxonomy" id="1016849"/>
    <lineage>
        <taxon>Eukaryota</taxon>
        <taxon>Fungi</taxon>
        <taxon>Dikarya</taxon>
        <taxon>Ascomycota</taxon>
        <taxon>Pezizomycotina</taxon>
        <taxon>Eurotiomycetes</taxon>
        <taxon>Chaetothyriomycetidae</taxon>
        <taxon>Chaetothyriales</taxon>
        <taxon>Herpotrichiellaceae</taxon>
        <taxon>Exophiala</taxon>
    </lineage>
</organism>
<proteinExistence type="predicted"/>
<evidence type="ECO:0000313" key="2">
    <source>
        <dbReference type="EMBL" id="KAK5066032.1"/>
    </source>
</evidence>
<comment type="caution">
    <text evidence="2">The sequence shown here is derived from an EMBL/GenBank/DDBJ whole genome shotgun (WGS) entry which is preliminary data.</text>
</comment>
<accession>A0ABR0JK40</accession>
<dbReference type="SUPFAM" id="SSF57959">
    <property type="entry name" value="Leucine zipper domain"/>
    <property type="match status" value="1"/>
</dbReference>
<reference evidence="2 3" key="1">
    <citation type="submission" date="2023-08" db="EMBL/GenBank/DDBJ databases">
        <title>Black Yeasts Isolated from many extreme environments.</title>
        <authorList>
            <person name="Coleine C."/>
            <person name="Stajich J.E."/>
            <person name="Selbmann L."/>
        </authorList>
    </citation>
    <scope>NUCLEOTIDE SEQUENCE [LARGE SCALE GENOMIC DNA]</scope>
    <source>
        <strain evidence="2 3">CCFEE 6328</strain>
    </source>
</reference>
<dbReference type="InterPro" id="IPR046347">
    <property type="entry name" value="bZIP_sf"/>
</dbReference>
<evidence type="ECO:0000313" key="3">
    <source>
        <dbReference type="Proteomes" id="UP001345691"/>
    </source>
</evidence>
<dbReference type="Proteomes" id="UP001345691">
    <property type="component" value="Unassembled WGS sequence"/>
</dbReference>
<dbReference type="Pfam" id="PF11905">
    <property type="entry name" value="DUF3425"/>
    <property type="match status" value="1"/>
</dbReference>
<protein>
    <recommendedName>
        <fullName evidence="4">BZIP domain-containing protein</fullName>
    </recommendedName>
</protein>
<evidence type="ECO:0008006" key="4">
    <source>
        <dbReference type="Google" id="ProtNLM"/>
    </source>
</evidence>
<feature type="region of interest" description="Disordered" evidence="1">
    <location>
        <begin position="1"/>
        <end position="28"/>
    </location>
</feature>
<evidence type="ECO:0000256" key="1">
    <source>
        <dbReference type="SAM" id="MobiDB-lite"/>
    </source>
</evidence>
<dbReference type="InterPro" id="IPR021833">
    <property type="entry name" value="DUF3425"/>
</dbReference>
<name>A0ABR0JK40_9EURO</name>
<dbReference type="PANTHER" id="PTHR38116:SF9">
    <property type="entry name" value="BZIP DOMAIN-CONTAINING PROTEIN"/>
    <property type="match status" value="1"/>
</dbReference>